<dbReference type="OrthoDB" id="6105938at2759"/>
<keyword evidence="6" id="KW-0539">Nucleus</keyword>
<keyword evidence="3" id="KW-0677">Repeat</keyword>
<dbReference type="InterPro" id="IPR050888">
    <property type="entry name" value="ZnF_C2H2-type_TF"/>
</dbReference>
<evidence type="ECO:0000256" key="1">
    <source>
        <dbReference type="ARBA" id="ARBA00004123"/>
    </source>
</evidence>
<keyword evidence="2" id="KW-0479">Metal-binding</keyword>
<dbReference type="GO" id="GO:0008270">
    <property type="term" value="F:zinc ion binding"/>
    <property type="evidence" value="ECO:0007669"/>
    <property type="project" value="UniProtKB-KW"/>
</dbReference>
<dbReference type="PROSITE" id="PS50157">
    <property type="entry name" value="ZINC_FINGER_C2H2_2"/>
    <property type="match status" value="2"/>
</dbReference>
<dbReference type="SMART" id="SM00355">
    <property type="entry name" value="ZnF_C2H2"/>
    <property type="match status" value="3"/>
</dbReference>
<evidence type="ECO:0000259" key="8">
    <source>
        <dbReference type="PROSITE" id="PS50157"/>
    </source>
</evidence>
<keyword evidence="4 7" id="KW-0863">Zinc-finger</keyword>
<dbReference type="RefSeq" id="XP_014553180.1">
    <property type="nucleotide sequence ID" value="XM_014697694.1"/>
</dbReference>
<dbReference type="GeneID" id="26256961"/>
<dbReference type="SUPFAM" id="SSF57667">
    <property type="entry name" value="beta-beta-alpha zinc fingers"/>
    <property type="match status" value="1"/>
</dbReference>
<evidence type="ECO:0000256" key="5">
    <source>
        <dbReference type="ARBA" id="ARBA00022833"/>
    </source>
</evidence>
<name>W7E007_BIPV3</name>
<evidence type="ECO:0000256" key="2">
    <source>
        <dbReference type="ARBA" id="ARBA00022723"/>
    </source>
</evidence>
<evidence type="ECO:0000313" key="10">
    <source>
        <dbReference type="Proteomes" id="UP000054337"/>
    </source>
</evidence>
<reference evidence="9 10" key="1">
    <citation type="journal article" date="2013" name="PLoS Genet.">
        <title>Comparative genome structure, secondary metabolite, and effector coding capacity across Cochliobolus pathogens.</title>
        <authorList>
            <person name="Condon B.J."/>
            <person name="Leng Y."/>
            <person name="Wu D."/>
            <person name="Bushley K.E."/>
            <person name="Ohm R.A."/>
            <person name="Otillar R."/>
            <person name="Martin J."/>
            <person name="Schackwitz W."/>
            <person name="Grimwood J."/>
            <person name="MohdZainudin N."/>
            <person name="Xue C."/>
            <person name="Wang R."/>
            <person name="Manning V.A."/>
            <person name="Dhillon B."/>
            <person name="Tu Z.J."/>
            <person name="Steffenson B.J."/>
            <person name="Salamov A."/>
            <person name="Sun H."/>
            <person name="Lowry S."/>
            <person name="LaButti K."/>
            <person name="Han J."/>
            <person name="Copeland A."/>
            <person name="Lindquist E."/>
            <person name="Barry K."/>
            <person name="Schmutz J."/>
            <person name="Baker S.E."/>
            <person name="Ciuffetti L.M."/>
            <person name="Grigoriev I.V."/>
            <person name="Zhong S."/>
            <person name="Turgeon B.G."/>
        </authorList>
    </citation>
    <scope>NUCLEOTIDE SEQUENCE [LARGE SCALE GENOMIC DNA]</scope>
    <source>
        <strain evidence="9 10">FI3</strain>
    </source>
</reference>
<dbReference type="PANTHER" id="PTHR24406">
    <property type="entry name" value="TRANSCRIPTIONAL REPRESSOR CTCFL-RELATED"/>
    <property type="match status" value="1"/>
</dbReference>
<accession>W7E007</accession>
<dbReference type="Pfam" id="PF13912">
    <property type="entry name" value="zf-C2H2_6"/>
    <property type="match status" value="1"/>
</dbReference>
<evidence type="ECO:0000313" key="9">
    <source>
        <dbReference type="EMBL" id="EUN23603.1"/>
    </source>
</evidence>
<proteinExistence type="predicted"/>
<feature type="domain" description="C2H2-type" evidence="8">
    <location>
        <begin position="110"/>
        <end position="132"/>
    </location>
</feature>
<gene>
    <name evidence="9" type="ORF">COCVIDRAFT_40747</name>
</gene>
<dbReference type="Gene3D" id="3.30.160.60">
    <property type="entry name" value="Classic Zinc Finger"/>
    <property type="match status" value="1"/>
</dbReference>
<dbReference type="InterPro" id="IPR036236">
    <property type="entry name" value="Znf_C2H2_sf"/>
</dbReference>
<evidence type="ECO:0000256" key="6">
    <source>
        <dbReference type="ARBA" id="ARBA00023242"/>
    </source>
</evidence>
<dbReference type="InterPro" id="IPR013087">
    <property type="entry name" value="Znf_C2H2_type"/>
</dbReference>
<dbReference type="Proteomes" id="UP000054337">
    <property type="component" value="Unassembled WGS sequence"/>
</dbReference>
<keyword evidence="10" id="KW-1185">Reference proteome</keyword>
<evidence type="ECO:0000256" key="7">
    <source>
        <dbReference type="PROSITE-ProRule" id="PRU00042"/>
    </source>
</evidence>
<evidence type="ECO:0000256" key="3">
    <source>
        <dbReference type="ARBA" id="ARBA00022737"/>
    </source>
</evidence>
<organism evidence="9 10">
    <name type="scientific">Bipolaris victoriae (strain FI3)</name>
    <name type="common">Victoria blight of oats agent</name>
    <name type="synonym">Cochliobolus victoriae</name>
    <dbReference type="NCBI Taxonomy" id="930091"/>
    <lineage>
        <taxon>Eukaryota</taxon>
        <taxon>Fungi</taxon>
        <taxon>Dikarya</taxon>
        <taxon>Ascomycota</taxon>
        <taxon>Pezizomycotina</taxon>
        <taxon>Dothideomycetes</taxon>
        <taxon>Pleosporomycetidae</taxon>
        <taxon>Pleosporales</taxon>
        <taxon>Pleosporineae</taxon>
        <taxon>Pleosporaceae</taxon>
        <taxon>Bipolaris</taxon>
    </lineage>
</organism>
<dbReference type="HOGENOM" id="CLU_075838_2_0_1"/>
<dbReference type="EMBL" id="KI968783">
    <property type="protein sequence ID" value="EUN23603.1"/>
    <property type="molecule type" value="Genomic_DNA"/>
</dbReference>
<comment type="subcellular location">
    <subcellularLocation>
        <location evidence="1">Nucleus</location>
    </subcellularLocation>
</comment>
<feature type="domain" description="C2H2-type" evidence="8">
    <location>
        <begin position="209"/>
        <end position="236"/>
    </location>
</feature>
<dbReference type="GO" id="GO:0005634">
    <property type="term" value="C:nucleus"/>
    <property type="evidence" value="ECO:0007669"/>
    <property type="project" value="UniProtKB-SubCell"/>
</dbReference>
<dbReference type="PROSITE" id="PS00028">
    <property type="entry name" value="ZINC_FINGER_C2H2_1"/>
    <property type="match status" value="1"/>
</dbReference>
<evidence type="ECO:0000256" key="4">
    <source>
        <dbReference type="ARBA" id="ARBA00022771"/>
    </source>
</evidence>
<dbReference type="Pfam" id="PF00096">
    <property type="entry name" value="zf-C2H2"/>
    <property type="match status" value="1"/>
</dbReference>
<keyword evidence="5" id="KW-0862">Zinc</keyword>
<sequence length="247" mass="28820">MPGIAAVKTRLKPNIITAIHTGYANINSRIKPYYHRYDRTFDTGRARDQHYNASAHHHICDVCQFNSSSYNELVQHNRSTLYRIICNSYNDDRWWIPDSQAYKDHLRNDNVCTTCERHFNSLNNLRHHKLVHLKPSVECYGCTRSFTTYSGIIIHLESRTCTSSIDILDLNKSATIYYQWQKFLDGEYRDDILSCYDLKEEYDGAVYPFRCPECDTTFSKLSGLFQHIDSRSCEQRLNGGPIAKLIK</sequence>
<protein>
    <recommendedName>
        <fullName evidence="8">C2H2-type domain-containing protein</fullName>
    </recommendedName>
</protein>
<dbReference type="AlphaFoldDB" id="W7E007"/>